<reference evidence="3" key="2">
    <citation type="journal article" date="2022" name="Hortic Res">
        <title>The genome of Dioscorea zingiberensis sheds light on the biosynthesis, origin and evolution of the medicinally important diosgenin saponins.</title>
        <authorList>
            <person name="Li Y."/>
            <person name="Tan C."/>
            <person name="Li Z."/>
            <person name="Guo J."/>
            <person name="Li S."/>
            <person name="Chen X."/>
            <person name="Wang C."/>
            <person name="Dai X."/>
            <person name="Yang H."/>
            <person name="Song W."/>
            <person name="Hou L."/>
            <person name="Xu J."/>
            <person name="Tong Z."/>
            <person name="Xu A."/>
            <person name="Yuan X."/>
            <person name="Wang W."/>
            <person name="Yang Q."/>
            <person name="Chen L."/>
            <person name="Sun Z."/>
            <person name="Wang K."/>
            <person name="Pan B."/>
            <person name="Chen J."/>
            <person name="Bao Y."/>
            <person name="Liu F."/>
            <person name="Qi X."/>
            <person name="Gang D.R."/>
            <person name="Wen J."/>
            <person name="Li J."/>
        </authorList>
    </citation>
    <scope>NUCLEOTIDE SEQUENCE</scope>
    <source>
        <strain evidence="3">Dzin_1.0</strain>
    </source>
</reference>
<evidence type="ECO:0000256" key="1">
    <source>
        <dbReference type="ARBA" id="ARBA00009995"/>
    </source>
</evidence>
<dbReference type="OrthoDB" id="5835829at2759"/>
<dbReference type="SUPFAM" id="SSF53756">
    <property type="entry name" value="UDP-Glycosyltransferase/glycogen phosphorylase"/>
    <property type="match status" value="1"/>
</dbReference>
<dbReference type="Gene3D" id="3.40.50.2000">
    <property type="entry name" value="Glycogen Phosphorylase B"/>
    <property type="match status" value="2"/>
</dbReference>
<dbReference type="InterPro" id="IPR002213">
    <property type="entry name" value="UDP_glucos_trans"/>
</dbReference>
<dbReference type="InterPro" id="IPR050481">
    <property type="entry name" value="UDP-glycosyltransf_plant"/>
</dbReference>
<dbReference type="Pfam" id="PF00201">
    <property type="entry name" value="UDPGT"/>
    <property type="match status" value="1"/>
</dbReference>
<comment type="similarity">
    <text evidence="1">Belongs to the UDP-glycosyltransferase family.</text>
</comment>
<dbReference type="FunFam" id="3.40.50.2000:FF:000037">
    <property type="entry name" value="Glycosyltransferase"/>
    <property type="match status" value="1"/>
</dbReference>
<dbReference type="CDD" id="cd03784">
    <property type="entry name" value="GT1_Gtf-like"/>
    <property type="match status" value="1"/>
</dbReference>
<sequence>MEEEGAGKLHIAVLPWLAYGHLSPFLEFSNRISLLGHQVSFLSTPSNLQALSLSPSTTTSPNLHLIPLSSFPLSLHFPADDPDGSYYSLINKAFDSLAGDLAGFLQTASPPVNWLIYDYNPYWSPSIARSFNIRTAFLCPLSAATLAFLGRPESLTGEDSSRSSPHHLAVKPDWIPFPTKLSYKPHEASMMYSSMYLPNGSGVSENFRLGSSLAAADVIAVRSCFELEPEWLPLLEKLYCKPVIPAGHFPSSVQTKNYKYCRDEAFEWLDKQERRSVVYVAFGSMLNLKKEEVEELARGLEISKLAFVWAYRGKEELLPVGFEERVQGRGVVCKGWVPQVKFLAHEAIGGFLTHCGWNSLVEAMGLGVALVLLPMFADQGLNARLMEEKKIGVEVPRREENGVFDGEDVARVLRLVMLEKEGEEIRVRAEELGMVLGKREVHDGYVKGFVEYLKKFGNEVESAGEV</sequence>
<evidence type="ECO:0000313" key="3">
    <source>
        <dbReference type="EMBL" id="KAJ0965297.1"/>
    </source>
</evidence>
<dbReference type="Proteomes" id="UP001085076">
    <property type="component" value="Miscellaneous, Linkage group lg08"/>
</dbReference>
<dbReference type="PANTHER" id="PTHR48049">
    <property type="entry name" value="GLYCOSYLTRANSFERASE"/>
    <property type="match status" value="1"/>
</dbReference>
<dbReference type="EMBL" id="JAGGNH010000008">
    <property type="protein sequence ID" value="KAJ0965297.1"/>
    <property type="molecule type" value="Genomic_DNA"/>
</dbReference>
<proteinExistence type="inferred from homology"/>
<evidence type="ECO:0000313" key="4">
    <source>
        <dbReference type="Proteomes" id="UP001085076"/>
    </source>
</evidence>
<dbReference type="AlphaFoldDB" id="A0A9D5H6T4"/>
<organism evidence="3 4">
    <name type="scientific">Dioscorea zingiberensis</name>
    <dbReference type="NCBI Taxonomy" id="325984"/>
    <lineage>
        <taxon>Eukaryota</taxon>
        <taxon>Viridiplantae</taxon>
        <taxon>Streptophyta</taxon>
        <taxon>Embryophyta</taxon>
        <taxon>Tracheophyta</taxon>
        <taxon>Spermatophyta</taxon>
        <taxon>Magnoliopsida</taxon>
        <taxon>Liliopsida</taxon>
        <taxon>Dioscoreales</taxon>
        <taxon>Dioscoreaceae</taxon>
        <taxon>Dioscorea</taxon>
    </lineage>
</organism>
<name>A0A9D5H6T4_9LILI</name>
<evidence type="ECO:0000256" key="2">
    <source>
        <dbReference type="ARBA" id="ARBA00022679"/>
    </source>
</evidence>
<keyword evidence="2" id="KW-0808">Transferase</keyword>
<dbReference type="PANTHER" id="PTHR48049:SF60">
    <property type="entry name" value="UDP-GLYCOSYLTRANSFERASE 91B1"/>
    <property type="match status" value="1"/>
</dbReference>
<accession>A0A9D5H6T4</accession>
<keyword evidence="4" id="KW-1185">Reference proteome</keyword>
<gene>
    <name evidence="3" type="ORF">J5N97_026435</name>
</gene>
<comment type="caution">
    <text evidence="3">The sequence shown here is derived from an EMBL/GenBank/DDBJ whole genome shotgun (WGS) entry which is preliminary data.</text>
</comment>
<protein>
    <submittedName>
        <fullName evidence="3">Uncharacterized protein</fullName>
    </submittedName>
</protein>
<dbReference type="GO" id="GO:0035251">
    <property type="term" value="F:UDP-glucosyltransferase activity"/>
    <property type="evidence" value="ECO:0007669"/>
    <property type="project" value="InterPro"/>
</dbReference>
<reference evidence="3" key="1">
    <citation type="submission" date="2021-03" db="EMBL/GenBank/DDBJ databases">
        <authorList>
            <person name="Li Z."/>
            <person name="Yang C."/>
        </authorList>
    </citation>
    <scope>NUCLEOTIDE SEQUENCE</scope>
    <source>
        <strain evidence="3">Dzin_1.0</strain>
        <tissue evidence="3">Leaf</tissue>
    </source>
</reference>